<sequence length="274" mass="29109">MAPQVPKLKADGSPQALELAPGANLGIFNAAYPLGGVTGVFFTSPVADNYGQRTAIGVGAGLCCIGAAIQAGAVNLPMFVISRVVVGAASVLVGGVGAPLITEIAHSEHRSTATALFLTFYSLGAISAAWCTFGTFRIDGSASWRIPSALQVLSSAIQLITIWFVPESPRCLVSKGRNEEALAMLTKYHGEGDAGDPVVLFEYHEITTALKAEEEMAQHTYLGALKECLEMLCVLLPRTDSFFCWVDIGYQPNPDQRNDADAFMVLGHVFFHVA</sequence>
<dbReference type="AlphaFoldDB" id="A0AA35PW26"/>
<reference evidence="8" key="1">
    <citation type="submission" date="2023-01" db="EMBL/GenBank/DDBJ databases">
        <authorList>
            <person name="Piombo E."/>
        </authorList>
    </citation>
    <scope>NUCLEOTIDE SEQUENCE</scope>
</reference>
<comment type="subcellular location">
    <subcellularLocation>
        <location evidence="1">Membrane</location>
        <topology evidence="1">Multi-pass membrane protein</topology>
    </subcellularLocation>
</comment>
<dbReference type="Gene3D" id="1.20.1250.20">
    <property type="entry name" value="MFS general substrate transporter like domains"/>
    <property type="match status" value="1"/>
</dbReference>
<evidence type="ECO:0000256" key="3">
    <source>
        <dbReference type="ARBA" id="ARBA00022692"/>
    </source>
</evidence>
<evidence type="ECO:0000256" key="6">
    <source>
        <dbReference type="SAM" id="Phobius"/>
    </source>
</evidence>
<dbReference type="PROSITE" id="PS50850">
    <property type="entry name" value="MFS"/>
    <property type="match status" value="1"/>
</dbReference>
<dbReference type="InterPro" id="IPR036259">
    <property type="entry name" value="MFS_trans_sf"/>
</dbReference>
<keyword evidence="5 6" id="KW-0472">Membrane</keyword>
<dbReference type="InterPro" id="IPR020846">
    <property type="entry name" value="MFS_dom"/>
</dbReference>
<accession>A0AA35PW26</accession>
<dbReference type="EMBL" id="CABFNP030000459">
    <property type="protein sequence ID" value="CAI6023284.1"/>
    <property type="molecule type" value="Genomic_DNA"/>
</dbReference>
<feature type="transmembrane region" description="Helical" evidence="6">
    <location>
        <begin position="20"/>
        <end position="42"/>
    </location>
</feature>
<evidence type="ECO:0000256" key="5">
    <source>
        <dbReference type="ARBA" id="ARBA00023136"/>
    </source>
</evidence>
<feature type="transmembrane region" description="Helical" evidence="6">
    <location>
        <begin position="113"/>
        <end position="136"/>
    </location>
</feature>
<dbReference type="GO" id="GO:0005351">
    <property type="term" value="F:carbohydrate:proton symporter activity"/>
    <property type="evidence" value="ECO:0007669"/>
    <property type="project" value="TreeGrafter"/>
</dbReference>
<evidence type="ECO:0000256" key="2">
    <source>
        <dbReference type="ARBA" id="ARBA00010992"/>
    </source>
</evidence>
<name>A0AA35PW26_9HYPO</name>
<dbReference type="GO" id="GO:0016020">
    <property type="term" value="C:membrane"/>
    <property type="evidence" value="ECO:0007669"/>
    <property type="project" value="UniProtKB-SubCell"/>
</dbReference>
<feature type="transmembrane region" description="Helical" evidence="6">
    <location>
        <begin position="80"/>
        <end position="101"/>
    </location>
</feature>
<keyword evidence="9" id="KW-1185">Reference proteome</keyword>
<proteinExistence type="inferred from homology"/>
<protein>
    <recommendedName>
        <fullName evidence="7">Major facilitator superfamily (MFS) profile domain-containing protein</fullName>
    </recommendedName>
</protein>
<feature type="domain" description="Major facilitator superfamily (MFS) profile" evidence="7">
    <location>
        <begin position="1"/>
        <end position="274"/>
    </location>
</feature>
<keyword evidence="3 6" id="KW-0812">Transmembrane</keyword>
<feature type="non-terminal residue" evidence="8">
    <location>
        <position position="274"/>
    </location>
</feature>
<gene>
    <name evidence="8" type="ORF">CCHLO57077_00013431</name>
</gene>
<comment type="caution">
    <text evidence="8">The sequence shown here is derived from an EMBL/GenBank/DDBJ whole genome shotgun (WGS) entry which is preliminary data.</text>
</comment>
<dbReference type="Proteomes" id="UP001160390">
    <property type="component" value="Unassembled WGS sequence"/>
</dbReference>
<dbReference type="SUPFAM" id="SSF103473">
    <property type="entry name" value="MFS general substrate transporter"/>
    <property type="match status" value="1"/>
</dbReference>
<feature type="transmembrane region" description="Helical" evidence="6">
    <location>
        <begin position="54"/>
        <end position="74"/>
    </location>
</feature>
<keyword evidence="4 6" id="KW-1133">Transmembrane helix</keyword>
<organism evidence="8 9">
    <name type="scientific">Clonostachys chloroleuca</name>
    <dbReference type="NCBI Taxonomy" id="1926264"/>
    <lineage>
        <taxon>Eukaryota</taxon>
        <taxon>Fungi</taxon>
        <taxon>Dikarya</taxon>
        <taxon>Ascomycota</taxon>
        <taxon>Pezizomycotina</taxon>
        <taxon>Sordariomycetes</taxon>
        <taxon>Hypocreomycetidae</taxon>
        <taxon>Hypocreales</taxon>
        <taxon>Bionectriaceae</taxon>
        <taxon>Clonostachys</taxon>
    </lineage>
</organism>
<evidence type="ECO:0000259" key="7">
    <source>
        <dbReference type="PROSITE" id="PS50850"/>
    </source>
</evidence>
<evidence type="ECO:0000313" key="8">
    <source>
        <dbReference type="EMBL" id="CAI6023284.1"/>
    </source>
</evidence>
<dbReference type="InterPro" id="IPR005828">
    <property type="entry name" value="MFS_sugar_transport-like"/>
</dbReference>
<evidence type="ECO:0000313" key="9">
    <source>
        <dbReference type="Proteomes" id="UP001160390"/>
    </source>
</evidence>
<dbReference type="Pfam" id="PF00083">
    <property type="entry name" value="Sugar_tr"/>
    <property type="match status" value="1"/>
</dbReference>
<comment type="similarity">
    <text evidence="2">Belongs to the major facilitator superfamily. Sugar transporter (TC 2.A.1.1) family.</text>
</comment>
<dbReference type="PANTHER" id="PTHR48022:SF64">
    <property type="entry name" value="MAJOR FACILITATOR SUPERFAMILY (MFS) PROFILE DOMAIN-CONTAINING PROTEIN"/>
    <property type="match status" value="1"/>
</dbReference>
<evidence type="ECO:0000256" key="4">
    <source>
        <dbReference type="ARBA" id="ARBA00022989"/>
    </source>
</evidence>
<dbReference type="PANTHER" id="PTHR48022">
    <property type="entry name" value="PLASTIDIC GLUCOSE TRANSPORTER 4"/>
    <property type="match status" value="1"/>
</dbReference>
<evidence type="ECO:0000256" key="1">
    <source>
        <dbReference type="ARBA" id="ARBA00004141"/>
    </source>
</evidence>
<dbReference type="InterPro" id="IPR050360">
    <property type="entry name" value="MFS_Sugar_Transporters"/>
</dbReference>